<keyword evidence="2" id="KW-1185">Reference proteome</keyword>
<organism evidence="2">
    <name type="scientific">Leptosphaeria maculans (strain JN3 / isolate v23.1.3 / race Av1-4-5-6-7-8)</name>
    <name type="common">Blackleg fungus</name>
    <name type="synonym">Phoma lingam</name>
    <dbReference type="NCBI Taxonomy" id="985895"/>
    <lineage>
        <taxon>Eukaryota</taxon>
        <taxon>Fungi</taxon>
        <taxon>Dikarya</taxon>
        <taxon>Ascomycota</taxon>
        <taxon>Pezizomycotina</taxon>
        <taxon>Dothideomycetes</taxon>
        <taxon>Pleosporomycetidae</taxon>
        <taxon>Pleosporales</taxon>
        <taxon>Pleosporineae</taxon>
        <taxon>Leptosphaeriaceae</taxon>
        <taxon>Plenodomus</taxon>
        <taxon>Plenodomus lingam/Leptosphaeria maculans species complex</taxon>
    </lineage>
</organism>
<dbReference type="InParanoid" id="E4ZX27"/>
<dbReference type="Proteomes" id="UP000002668">
    <property type="component" value="Genome"/>
</dbReference>
<accession>E4ZX27</accession>
<name>E4ZX27_LEPMJ</name>
<evidence type="ECO:0000313" key="1">
    <source>
        <dbReference type="EMBL" id="CBX95237.1"/>
    </source>
</evidence>
<protein>
    <submittedName>
        <fullName evidence="1">Predicted protein</fullName>
    </submittedName>
</protein>
<sequence>MHNVIIEQGEALYSRESQQPITNMRLPLPSPDEGGHCRDVSAMVDCTPSY</sequence>
<dbReference type="HOGENOM" id="CLU_3125348_0_0_1"/>
<proteinExistence type="predicted"/>
<reference evidence="2" key="1">
    <citation type="journal article" date="2011" name="Nat. Commun.">
        <title>Effector diversification within compartments of the Leptosphaeria maculans genome affected by Repeat-Induced Point mutations.</title>
        <authorList>
            <person name="Rouxel T."/>
            <person name="Grandaubert J."/>
            <person name="Hane J.K."/>
            <person name="Hoede C."/>
            <person name="van de Wouw A.P."/>
            <person name="Couloux A."/>
            <person name="Dominguez V."/>
            <person name="Anthouard V."/>
            <person name="Bally P."/>
            <person name="Bourras S."/>
            <person name="Cozijnsen A.J."/>
            <person name="Ciuffetti L.M."/>
            <person name="Degrave A."/>
            <person name="Dilmaghani A."/>
            <person name="Duret L."/>
            <person name="Fudal I."/>
            <person name="Goodwin S.B."/>
            <person name="Gout L."/>
            <person name="Glaser N."/>
            <person name="Linglin J."/>
            <person name="Kema G.H.J."/>
            <person name="Lapalu N."/>
            <person name="Lawrence C.B."/>
            <person name="May K."/>
            <person name="Meyer M."/>
            <person name="Ollivier B."/>
            <person name="Poulain J."/>
            <person name="Schoch C.L."/>
            <person name="Simon A."/>
            <person name="Spatafora J.W."/>
            <person name="Stachowiak A."/>
            <person name="Turgeon B.G."/>
            <person name="Tyler B.M."/>
            <person name="Vincent D."/>
            <person name="Weissenbach J."/>
            <person name="Amselem J."/>
            <person name="Quesneville H."/>
            <person name="Oliver R.P."/>
            <person name="Wincker P."/>
            <person name="Balesdent M.-H."/>
            <person name="Howlett B.J."/>
        </authorList>
    </citation>
    <scope>NUCLEOTIDE SEQUENCE [LARGE SCALE GENOMIC DNA]</scope>
    <source>
        <strain evidence="2">JN3 / isolate v23.1.3 / race Av1-4-5-6-7-8</strain>
    </source>
</reference>
<dbReference type="AlphaFoldDB" id="E4ZX27"/>
<dbReference type="EMBL" id="FP929127">
    <property type="protein sequence ID" value="CBX95237.1"/>
    <property type="molecule type" value="Genomic_DNA"/>
</dbReference>
<evidence type="ECO:0000313" key="2">
    <source>
        <dbReference type="Proteomes" id="UP000002668"/>
    </source>
</evidence>
<dbReference type="VEuPathDB" id="FungiDB:LEMA_uP023890.1"/>
<gene>
    <name evidence="1" type="ORF">LEMA_uP023890.1</name>
</gene>